<sequence length="197" mass="22637">MVAHQRVFGALKAPCSVKMVYEEDEVNEFPISEVDWGEESNHSWGGEEGHDQEQWGDLTDSEISFGDEVDGEDFETEPPGYGQGSRSHESWSSEEDYIEDYEEENHESNSQFSPEEGDHEIESEHEQLSHEDQFVEPYFESEPEYGESIHGREPWSQDTGTEASNDGDSELEEEPELEYTNQQSYGEDDETDYQISL</sequence>
<dbReference type="AlphaFoldDB" id="A0A6D2JKH4"/>
<reference evidence="2" key="1">
    <citation type="submission" date="2020-01" db="EMBL/GenBank/DDBJ databases">
        <authorList>
            <person name="Mishra B."/>
        </authorList>
    </citation>
    <scope>NUCLEOTIDE SEQUENCE [LARGE SCALE GENOMIC DNA]</scope>
</reference>
<evidence type="ECO:0000313" key="2">
    <source>
        <dbReference type="EMBL" id="CAA7040420.1"/>
    </source>
</evidence>
<feature type="compositionally biased region" description="Basic and acidic residues" evidence="1">
    <location>
        <begin position="39"/>
        <end position="53"/>
    </location>
</feature>
<dbReference type="Proteomes" id="UP000467841">
    <property type="component" value="Unassembled WGS sequence"/>
</dbReference>
<accession>A0A6D2JKH4</accession>
<feature type="region of interest" description="Disordered" evidence="1">
    <location>
        <begin position="29"/>
        <end position="197"/>
    </location>
</feature>
<gene>
    <name evidence="2" type="ORF">MERR_LOCUS27655</name>
</gene>
<dbReference type="OrthoDB" id="10654608at2759"/>
<evidence type="ECO:0000313" key="3">
    <source>
        <dbReference type="Proteomes" id="UP000467841"/>
    </source>
</evidence>
<dbReference type="EMBL" id="CACVBM020001229">
    <property type="protein sequence ID" value="CAA7040420.1"/>
    <property type="molecule type" value="Genomic_DNA"/>
</dbReference>
<feature type="compositionally biased region" description="Acidic residues" evidence="1">
    <location>
        <begin position="186"/>
        <end position="197"/>
    </location>
</feature>
<feature type="compositionally biased region" description="Basic and acidic residues" evidence="1">
    <location>
        <begin position="120"/>
        <end position="133"/>
    </location>
</feature>
<proteinExistence type="predicted"/>
<comment type="caution">
    <text evidence="2">The sequence shown here is derived from an EMBL/GenBank/DDBJ whole genome shotgun (WGS) entry which is preliminary data.</text>
</comment>
<keyword evidence="3" id="KW-1185">Reference proteome</keyword>
<feature type="compositionally biased region" description="Acidic residues" evidence="1">
    <location>
        <begin position="165"/>
        <end position="177"/>
    </location>
</feature>
<protein>
    <submittedName>
        <fullName evidence="2">Uncharacterized protein</fullName>
    </submittedName>
</protein>
<organism evidence="2 3">
    <name type="scientific">Microthlaspi erraticum</name>
    <dbReference type="NCBI Taxonomy" id="1685480"/>
    <lineage>
        <taxon>Eukaryota</taxon>
        <taxon>Viridiplantae</taxon>
        <taxon>Streptophyta</taxon>
        <taxon>Embryophyta</taxon>
        <taxon>Tracheophyta</taxon>
        <taxon>Spermatophyta</taxon>
        <taxon>Magnoliopsida</taxon>
        <taxon>eudicotyledons</taxon>
        <taxon>Gunneridae</taxon>
        <taxon>Pentapetalae</taxon>
        <taxon>rosids</taxon>
        <taxon>malvids</taxon>
        <taxon>Brassicales</taxon>
        <taxon>Brassicaceae</taxon>
        <taxon>Coluteocarpeae</taxon>
        <taxon>Microthlaspi</taxon>
    </lineage>
</organism>
<name>A0A6D2JKH4_9BRAS</name>
<feature type="compositionally biased region" description="Acidic residues" evidence="1">
    <location>
        <begin position="65"/>
        <end position="76"/>
    </location>
</feature>
<evidence type="ECO:0000256" key="1">
    <source>
        <dbReference type="SAM" id="MobiDB-lite"/>
    </source>
</evidence>
<feature type="compositionally biased region" description="Acidic residues" evidence="1">
    <location>
        <begin position="92"/>
        <end position="105"/>
    </location>
</feature>